<dbReference type="Gramene" id="KRH54350">
    <property type="protein sequence ID" value="KRH54350"/>
    <property type="gene ID" value="GLYMA_06G179500"/>
</dbReference>
<protein>
    <submittedName>
        <fullName evidence="1 2">Uncharacterized protein</fullName>
    </submittedName>
</protein>
<dbReference type="AlphaFoldDB" id="A0A0R0JIN1"/>
<dbReference type="EMBL" id="CM000839">
    <property type="protein sequence ID" value="KRH54349.1"/>
    <property type="molecule type" value="Genomic_DNA"/>
</dbReference>
<dbReference type="EMBL" id="CM000839">
    <property type="protein sequence ID" value="KRH54348.1"/>
    <property type="molecule type" value="Genomic_DNA"/>
</dbReference>
<accession>A0A0R0JIN1</accession>
<reference evidence="2" key="2">
    <citation type="submission" date="2018-02" db="UniProtKB">
        <authorList>
            <consortium name="EnsemblPlants"/>
        </authorList>
    </citation>
    <scope>IDENTIFICATION</scope>
    <source>
        <strain evidence="2">Williams 82</strain>
    </source>
</reference>
<dbReference type="EMBL" id="CM000839">
    <property type="protein sequence ID" value="KRH54351.1"/>
    <property type="molecule type" value="Genomic_DNA"/>
</dbReference>
<dbReference type="Gramene" id="KRH54349">
    <property type="protein sequence ID" value="KRH54349"/>
    <property type="gene ID" value="GLYMA_06G179500"/>
</dbReference>
<reference evidence="1" key="3">
    <citation type="submission" date="2018-07" db="EMBL/GenBank/DDBJ databases">
        <title>WGS assembly of Glycine max.</title>
        <authorList>
            <person name="Schmutz J."/>
            <person name="Cannon S."/>
            <person name="Schlueter J."/>
            <person name="Ma J."/>
            <person name="Mitros T."/>
            <person name="Nelson W."/>
            <person name="Hyten D."/>
            <person name="Song Q."/>
            <person name="Thelen J."/>
            <person name="Cheng J."/>
            <person name="Xu D."/>
            <person name="Hellsten U."/>
            <person name="May G."/>
            <person name="Yu Y."/>
            <person name="Sakurai T."/>
            <person name="Umezawa T."/>
            <person name="Bhattacharyya M."/>
            <person name="Sandhu D."/>
            <person name="Valliyodan B."/>
            <person name="Lindquist E."/>
            <person name="Peto M."/>
            <person name="Grant D."/>
            <person name="Shu S."/>
            <person name="Goodstein D."/>
            <person name="Barry K."/>
            <person name="Futrell-Griggs M."/>
            <person name="Abernathy B."/>
            <person name="Du J."/>
            <person name="Tian Z."/>
            <person name="Zhu L."/>
            <person name="Gill N."/>
            <person name="Joshi T."/>
            <person name="Libault M."/>
            <person name="Sethuraman A."/>
            <person name="Zhang X."/>
            <person name="Shinozaki K."/>
            <person name="Nguyen H."/>
            <person name="Wing R."/>
            <person name="Cregan P."/>
            <person name="Specht J."/>
            <person name="Grimwood J."/>
            <person name="Rokhsar D."/>
            <person name="Stacey G."/>
            <person name="Shoemaker R."/>
            <person name="Jackson S."/>
        </authorList>
    </citation>
    <scope>NUCLEOTIDE SEQUENCE</scope>
    <source>
        <tissue evidence="1">Callus</tissue>
    </source>
</reference>
<dbReference type="EnsemblPlants" id="KRH54350">
    <property type="protein sequence ID" value="KRH54350"/>
    <property type="gene ID" value="GLYMA_06G179500"/>
</dbReference>
<evidence type="ECO:0000313" key="2">
    <source>
        <dbReference type="EnsemblPlants" id="KRH54348"/>
    </source>
</evidence>
<dbReference type="Gramene" id="KRH54351">
    <property type="protein sequence ID" value="KRH54351"/>
    <property type="gene ID" value="GLYMA_06G179500"/>
</dbReference>
<dbReference type="EnsemblPlants" id="KRH54348">
    <property type="protein sequence ID" value="KRH54348"/>
    <property type="gene ID" value="GLYMA_06G179500"/>
</dbReference>
<organism evidence="1">
    <name type="scientific">Glycine max</name>
    <name type="common">Soybean</name>
    <name type="synonym">Glycine hispida</name>
    <dbReference type="NCBI Taxonomy" id="3847"/>
    <lineage>
        <taxon>Eukaryota</taxon>
        <taxon>Viridiplantae</taxon>
        <taxon>Streptophyta</taxon>
        <taxon>Embryophyta</taxon>
        <taxon>Tracheophyta</taxon>
        <taxon>Spermatophyta</taxon>
        <taxon>Magnoliopsida</taxon>
        <taxon>eudicotyledons</taxon>
        <taxon>Gunneridae</taxon>
        <taxon>Pentapetalae</taxon>
        <taxon>rosids</taxon>
        <taxon>fabids</taxon>
        <taxon>Fabales</taxon>
        <taxon>Fabaceae</taxon>
        <taxon>Papilionoideae</taxon>
        <taxon>50 kb inversion clade</taxon>
        <taxon>NPAAA clade</taxon>
        <taxon>indigoferoid/millettioid clade</taxon>
        <taxon>Phaseoleae</taxon>
        <taxon>Glycine</taxon>
        <taxon>Glycine subgen. Soja</taxon>
    </lineage>
</organism>
<evidence type="ECO:0000313" key="1">
    <source>
        <dbReference type="EMBL" id="KRH54348.1"/>
    </source>
</evidence>
<reference evidence="1 2" key="1">
    <citation type="journal article" date="2010" name="Nature">
        <title>Genome sequence of the palaeopolyploid soybean.</title>
        <authorList>
            <person name="Schmutz J."/>
            <person name="Cannon S.B."/>
            <person name="Schlueter J."/>
            <person name="Ma J."/>
            <person name="Mitros T."/>
            <person name="Nelson W."/>
            <person name="Hyten D.L."/>
            <person name="Song Q."/>
            <person name="Thelen J.J."/>
            <person name="Cheng J."/>
            <person name="Xu D."/>
            <person name="Hellsten U."/>
            <person name="May G.D."/>
            <person name="Yu Y."/>
            <person name="Sakurai T."/>
            <person name="Umezawa T."/>
            <person name="Bhattacharyya M.K."/>
            <person name="Sandhu D."/>
            <person name="Valliyodan B."/>
            <person name="Lindquist E."/>
            <person name="Peto M."/>
            <person name="Grant D."/>
            <person name="Shu S."/>
            <person name="Goodstein D."/>
            <person name="Barry K."/>
            <person name="Futrell-Griggs M."/>
            <person name="Abernathy B."/>
            <person name="Du J."/>
            <person name="Tian Z."/>
            <person name="Zhu L."/>
            <person name="Gill N."/>
            <person name="Joshi T."/>
            <person name="Libault M."/>
            <person name="Sethuraman A."/>
            <person name="Zhang X.-C."/>
            <person name="Shinozaki K."/>
            <person name="Nguyen H.T."/>
            <person name="Wing R.A."/>
            <person name="Cregan P."/>
            <person name="Specht J."/>
            <person name="Grimwood J."/>
            <person name="Rokhsar D."/>
            <person name="Stacey G."/>
            <person name="Shoemaker R.C."/>
            <person name="Jackson S.A."/>
        </authorList>
    </citation>
    <scope>NUCLEOTIDE SEQUENCE [LARGE SCALE GENOMIC DNA]</scope>
    <source>
        <strain evidence="2">cv. Williams 82</strain>
        <tissue evidence="1">Callus</tissue>
    </source>
</reference>
<gene>
    <name evidence="1" type="ORF">GLYMA_06G179500</name>
</gene>
<dbReference type="InParanoid" id="A0A0R0JIN1"/>
<dbReference type="EMBL" id="CM000839">
    <property type="protein sequence ID" value="KRH54350.1"/>
    <property type="molecule type" value="Genomic_DNA"/>
</dbReference>
<keyword evidence="3" id="KW-1185">Reference proteome</keyword>
<dbReference type="Proteomes" id="UP000008827">
    <property type="component" value="Chromosome 6"/>
</dbReference>
<dbReference type="Gramene" id="KRH54348">
    <property type="protein sequence ID" value="KRH54348"/>
    <property type="gene ID" value="GLYMA_06G179500"/>
</dbReference>
<evidence type="ECO:0000313" key="3">
    <source>
        <dbReference type="Proteomes" id="UP000008827"/>
    </source>
</evidence>
<name>A0A0R0JIN1_SOYBN</name>
<sequence>MIIGDYQFTLEVKKAGPYVCPCCSNVLLSHSLFCKIELPIYYSIYRINGQKSSRH</sequence>
<dbReference type="EnsemblPlants" id="KRH54351">
    <property type="protein sequence ID" value="KRH54351"/>
    <property type="gene ID" value="GLYMA_06G179500"/>
</dbReference>
<dbReference type="EnsemblPlants" id="KRH54349">
    <property type="protein sequence ID" value="KRH54349"/>
    <property type="gene ID" value="GLYMA_06G179500"/>
</dbReference>
<proteinExistence type="predicted"/>